<accession>A0A914PYW9</accession>
<proteinExistence type="predicted"/>
<dbReference type="Gene3D" id="3.40.50.1170">
    <property type="entry name" value="L-asparaginase, N-terminal domain"/>
    <property type="match status" value="1"/>
</dbReference>
<dbReference type="PANTHER" id="PTHR11707">
    <property type="entry name" value="L-ASPARAGINASE"/>
    <property type="match status" value="1"/>
</dbReference>
<dbReference type="Proteomes" id="UP000887578">
    <property type="component" value="Unplaced"/>
</dbReference>
<dbReference type="Pfam" id="PF00710">
    <property type="entry name" value="Asparaginase"/>
    <property type="match status" value="1"/>
</dbReference>
<name>A0A914PYW9_9BILA</name>
<dbReference type="InterPro" id="IPR027474">
    <property type="entry name" value="L-asparaginase_N"/>
</dbReference>
<evidence type="ECO:0000313" key="3">
    <source>
        <dbReference type="Proteomes" id="UP000887578"/>
    </source>
</evidence>
<dbReference type="GO" id="GO:0004067">
    <property type="term" value="F:asparaginase activity"/>
    <property type="evidence" value="ECO:0007669"/>
    <property type="project" value="UniProtKB-UniRule"/>
</dbReference>
<reference evidence="4" key="1">
    <citation type="submission" date="2022-11" db="UniProtKB">
        <authorList>
            <consortium name="WormBaseParasite"/>
        </authorList>
    </citation>
    <scope>IDENTIFICATION</scope>
</reference>
<dbReference type="InterPro" id="IPR027475">
    <property type="entry name" value="Asparaginase/glutaminase_AS2"/>
</dbReference>
<evidence type="ECO:0000256" key="1">
    <source>
        <dbReference type="PROSITE-ProRule" id="PRU10100"/>
    </source>
</evidence>
<dbReference type="PROSITE" id="PS51732">
    <property type="entry name" value="ASN_GLN_ASE_3"/>
    <property type="match status" value="1"/>
</dbReference>
<dbReference type="InterPro" id="IPR037152">
    <property type="entry name" value="L-asparaginase_N_sf"/>
</dbReference>
<dbReference type="PROSITE" id="PS00917">
    <property type="entry name" value="ASN_GLN_ASE_2"/>
    <property type="match status" value="1"/>
</dbReference>
<protein>
    <submittedName>
        <fullName evidence="4">L-asparaginase N-terminal domain-containing protein</fullName>
    </submittedName>
</protein>
<dbReference type="WBParaSite" id="PDA_v2.g2168.t1">
    <property type="protein sequence ID" value="PDA_v2.g2168.t1"/>
    <property type="gene ID" value="PDA_v2.g2168"/>
</dbReference>
<dbReference type="InterPro" id="IPR036152">
    <property type="entry name" value="Asp/glu_Ase-like_sf"/>
</dbReference>
<dbReference type="SUPFAM" id="SSF53774">
    <property type="entry name" value="Glutaminase/Asparaginase"/>
    <property type="match status" value="1"/>
</dbReference>
<dbReference type="PIRSF" id="PIRSF001220">
    <property type="entry name" value="L-ASNase_gatD"/>
    <property type="match status" value="1"/>
</dbReference>
<dbReference type="PANTHER" id="PTHR11707:SF28">
    <property type="entry name" value="60 KDA LYSOPHOSPHOLIPASE"/>
    <property type="match status" value="1"/>
</dbReference>
<feature type="active site" evidence="1">
    <location>
        <position position="50"/>
    </location>
</feature>
<evidence type="ECO:0000259" key="2">
    <source>
        <dbReference type="Pfam" id="PF00710"/>
    </source>
</evidence>
<dbReference type="AlphaFoldDB" id="A0A914PYW9"/>
<keyword evidence="3" id="KW-1185">Reference proteome</keyword>
<dbReference type="PIRSF" id="PIRSF500176">
    <property type="entry name" value="L_ASNase"/>
    <property type="match status" value="1"/>
</dbReference>
<feature type="domain" description="L-asparaginase N-terminal" evidence="2">
    <location>
        <begin position="11"/>
        <end position="112"/>
    </location>
</feature>
<organism evidence="3 4">
    <name type="scientific">Panagrolaimus davidi</name>
    <dbReference type="NCBI Taxonomy" id="227884"/>
    <lineage>
        <taxon>Eukaryota</taxon>
        <taxon>Metazoa</taxon>
        <taxon>Ecdysozoa</taxon>
        <taxon>Nematoda</taxon>
        <taxon>Chromadorea</taxon>
        <taxon>Rhabditida</taxon>
        <taxon>Tylenchina</taxon>
        <taxon>Panagrolaimomorpha</taxon>
        <taxon>Panagrolaimoidea</taxon>
        <taxon>Panagrolaimidae</taxon>
        <taxon>Panagrolaimus</taxon>
    </lineage>
</organism>
<sequence>MKILRIVYWLNEYDPLLDSSDIKFDDWIKIAKDIEKHYEDFDGFVVLHGTDTLAYTASALSFLIENLSKPVVCSGAQIAIVEEDSDGHDNLIGALLVAGNCNVPEVTVYFDENY</sequence>
<dbReference type="InterPro" id="IPR006034">
    <property type="entry name" value="Asparaginase/glutaminase-like"/>
</dbReference>
<evidence type="ECO:0000313" key="4">
    <source>
        <dbReference type="WBParaSite" id="PDA_v2.g2168.t1"/>
    </source>
</evidence>